<keyword evidence="9" id="KW-0547">Nucleotide-binding</keyword>
<evidence type="ECO:0000313" key="21">
    <source>
        <dbReference type="Proteomes" id="UP000604046"/>
    </source>
</evidence>
<evidence type="ECO:0000313" key="20">
    <source>
        <dbReference type="EMBL" id="CAE7373910.1"/>
    </source>
</evidence>
<comment type="caution">
    <text evidence="20">The sequence shown here is derived from an EMBL/GenBank/DDBJ whole genome shotgun (WGS) entry which is preliminary data.</text>
</comment>
<dbReference type="GO" id="GO:0005524">
    <property type="term" value="F:ATP binding"/>
    <property type="evidence" value="ECO:0007669"/>
    <property type="project" value="UniProtKB-KW"/>
</dbReference>
<dbReference type="SUPFAM" id="SSF51717">
    <property type="entry name" value="Dihydropteroate synthetase-like"/>
    <property type="match status" value="1"/>
</dbReference>
<dbReference type="Pfam" id="PF00809">
    <property type="entry name" value="Pterin_bind"/>
    <property type="match status" value="2"/>
</dbReference>
<evidence type="ECO:0000256" key="3">
    <source>
        <dbReference type="ARBA" id="ARBA00001946"/>
    </source>
</evidence>
<dbReference type="GO" id="GO:0004156">
    <property type="term" value="F:dihydropteroate synthase activity"/>
    <property type="evidence" value="ECO:0007669"/>
    <property type="project" value="UniProtKB-EC"/>
</dbReference>
<evidence type="ECO:0000256" key="16">
    <source>
        <dbReference type="SAM" id="MobiDB-lite"/>
    </source>
</evidence>
<dbReference type="Gene3D" id="1.10.510.10">
    <property type="entry name" value="Transferase(Phosphotransferase) domain 1"/>
    <property type="match status" value="1"/>
</dbReference>
<dbReference type="GO" id="GO:0046656">
    <property type="term" value="P:folic acid biosynthetic process"/>
    <property type="evidence" value="ECO:0007669"/>
    <property type="project" value="UniProtKB-KW"/>
</dbReference>
<evidence type="ECO:0000259" key="18">
    <source>
        <dbReference type="PROSITE" id="PS50222"/>
    </source>
</evidence>
<evidence type="ECO:0000256" key="2">
    <source>
        <dbReference type="ARBA" id="ARBA00000198"/>
    </source>
</evidence>
<dbReference type="PROSITE" id="PS00792">
    <property type="entry name" value="DHPS_1"/>
    <property type="match status" value="1"/>
</dbReference>
<evidence type="ECO:0000256" key="4">
    <source>
        <dbReference type="ARBA" id="ARBA00004763"/>
    </source>
</evidence>
<keyword evidence="11" id="KW-0067">ATP-binding</keyword>
<dbReference type="InterPro" id="IPR006390">
    <property type="entry name" value="DHP_synth_dom"/>
</dbReference>
<dbReference type="GO" id="GO:0003848">
    <property type="term" value="F:2-amino-4-hydroxy-6-hydroxymethyldihydropteridine diphosphokinase activity"/>
    <property type="evidence" value="ECO:0007669"/>
    <property type="project" value="UniProtKB-EC"/>
</dbReference>
<keyword evidence="7" id="KW-0808">Transferase</keyword>
<dbReference type="InterPro" id="IPR045031">
    <property type="entry name" value="DHP_synth-like"/>
</dbReference>
<evidence type="ECO:0000256" key="13">
    <source>
        <dbReference type="ARBA" id="ARBA00022909"/>
    </source>
</evidence>
<feature type="domain" description="Pterin-binding" evidence="19">
    <location>
        <begin position="547"/>
        <end position="848"/>
    </location>
</feature>
<comment type="pathway">
    <text evidence="4">Cofactor biosynthesis; tetrahydrofolate biosynthesis; 7,8-dihydrofolate from 2-amino-4-hydroxy-6-hydroxymethyl-7,8-dihydropteridine diphosphate and 4-aminobenzoate: step 1/2.</text>
</comment>
<dbReference type="InterPro" id="IPR000489">
    <property type="entry name" value="Pterin-binding_dom"/>
</dbReference>
<dbReference type="GO" id="GO:0046654">
    <property type="term" value="P:tetrahydrofolate biosynthetic process"/>
    <property type="evidence" value="ECO:0007669"/>
    <property type="project" value="UniProtKB-UniPathway"/>
</dbReference>
<evidence type="ECO:0000259" key="19">
    <source>
        <dbReference type="PROSITE" id="PS50972"/>
    </source>
</evidence>
<keyword evidence="14" id="KW-0511">Multifunctional enzyme</keyword>
<dbReference type="EMBL" id="CAJNDS010002209">
    <property type="protein sequence ID" value="CAE7373910.1"/>
    <property type="molecule type" value="Genomic_DNA"/>
</dbReference>
<feature type="region of interest" description="Disordered" evidence="16">
    <location>
        <begin position="1"/>
        <end position="30"/>
    </location>
</feature>
<proteinExistence type="inferred from homology"/>
<dbReference type="OrthoDB" id="615426at2759"/>
<dbReference type="SUPFAM" id="SSF56112">
    <property type="entry name" value="Protein kinase-like (PK-like)"/>
    <property type="match status" value="2"/>
</dbReference>
<comment type="pathway">
    <text evidence="5">Cofactor biosynthesis; tetrahydrofolate biosynthesis; 2-amino-4-hydroxy-6-hydroxymethyl-7,8-dihydropteridine diphosphate from 7,8-dihydroneopterin triphosphate: step 4/4.</text>
</comment>
<dbReference type="GO" id="GO:0005740">
    <property type="term" value="C:mitochondrial envelope"/>
    <property type="evidence" value="ECO:0007669"/>
    <property type="project" value="TreeGrafter"/>
</dbReference>
<dbReference type="PANTHER" id="PTHR20941:SF1">
    <property type="entry name" value="FOLIC ACID SYNTHESIS PROTEIN FOL1"/>
    <property type="match status" value="1"/>
</dbReference>
<dbReference type="CDD" id="cd00739">
    <property type="entry name" value="DHPS"/>
    <property type="match status" value="1"/>
</dbReference>
<evidence type="ECO:0000256" key="11">
    <source>
        <dbReference type="ARBA" id="ARBA00022840"/>
    </source>
</evidence>
<dbReference type="PROSITE" id="PS50972">
    <property type="entry name" value="PTERIN_BINDING"/>
    <property type="match status" value="1"/>
</dbReference>
<evidence type="ECO:0000256" key="12">
    <source>
        <dbReference type="ARBA" id="ARBA00022842"/>
    </source>
</evidence>
<keyword evidence="13" id="KW-0289">Folate biosynthesis</keyword>
<dbReference type="Gene3D" id="1.10.238.10">
    <property type="entry name" value="EF-hand"/>
    <property type="match status" value="2"/>
</dbReference>
<comment type="similarity">
    <text evidence="6">In the C-terminal section; belongs to the DHPS family.</text>
</comment>
<dbReference type="SUPFAM" id="SSF55083">
    <property type="entry name" value="6-hydroxymethyl-7,8-dihydropterin pyrophosphokinase, HPPK"/>
    <property type="match status" value="1"/>
</dbReference>
<dbReference type="InterPro" id="IPR011005">
    <property type="entry name" value="Dihydropteroate_synth-like_sf"/>
</dbReference>
<dbReference type="SUPFAM" id="SSF47473">
    <property type="entry name" value="EF-hand"/>
    <property type="match status" value="1"/>
</dbReference>
<dbReference type="InterPro" id="IPR008271">
    <property type="entry name" value="Ser/Thr_kinase_AS"/>
</dbReference>
<dbReference type="UniPathway" id="UPA00077">
    <property type="reaction ID" value="UER00155"/>
</dbReference>
<reference evidence="20" key="1">
    <citation type="submission" date="2021-02" db="EMBL/GenBank/DDBJ databases">
        <authorList>
            <person name="Dougan E. K."/>
            <person name="Rhodes N."/>
            <person name="Thang M."/>
            <person name="Chan C."/>
        </authorList>
    </citation>
    <scope>NUCLEOTIDE SEQUENCE</scope>
</reference>
<sequence>MLGCGDDSSDEESESSKGSPGENSEDNEELSAWEKELAVKALDKRLRKLSYLRTNHAIHKYFRRFAGAEASDGSKAITAAQVAQMAPEVAHYLGVPEAVFSQVYQVCQRFDFDGSGVLNKKQCTAMFRTILRQKRKEWGGSNLAGEVPYMGLREAGYTVDRELGRGGQGIMYLCTFGDSERYCVKFYSKEDSDQDDLETIMTEYALMRELSHKNVAKTYEVFQDSKFFYLVNEPYFGGDLTKLAKRAHDQGIWMSENWYRDIFRQCLQGLEFLHSQAVMHCDIKEENIMVMASDLEDPLLAFHVMPGQVAMASDGDFMLHGVRLSPLLLYRFWLAMASQSDEDYRRFCYVALGSNMDDRLRHLSRAVRALKGLSDLRLRRTSSLYSTKAQYVSDQAAFLNAVVELELSETRLSNISGLLSDLKNIEDELGRTPGIRRGPRVIDLDIIAVGRQSLNIQEGRYPLQVPHALMHERDFVLVPFSDLCPGWRHPSLAGEPSVADMLERLKSGSGTSPEGASLDAWPVQMLPGAGGLSGMREGQLWRRGEQTLIMGILNITPDSFSDGGDHLDPEDAVRSATDMVTAGAHILDIGGESTRPGAAEVSVEDEIRRVVPVIAGCSDRLVTCCTSAWCCSKAAVALKSNMCSSTMAKAFEKQAWRQPSALTRAVVRMFFMLMRKAPVAKAAIEAGADWINDVSAGEFDSEMFTVAADLLAPIVLMHMKGTPATMNTLASYSDVITEVTDHLVERRKAAEAAGVPSWNIILDPGIGFAKNLEHNLSLLQECTRLVAHVQPSPVLIGASRKRFLGTILDEPDAKKRTFGNAAVTAIAIAGEADVVRVHEVREMAQVSRVCGDIFSMGITIFQIMIGQVPNGDVLGILQTEGEREEDKAAGLALQLPWNRLPRRMPELQQLLACMVHRDMTQRPSATAVMKHAWFTSESDESLPAETIAALLGSSAAESLREQVVYELAFKNNLKELRGLHAELQEMDRGQRGKVPKELALKKLTRHNVKAGCAHAFAERTADGFGEVEYLSVAKEVLKVKEHYTVQFLQDLFQELDTEGKGQLSKDQVRQLLTSGAVECDADDAEDLLEEVAFDDEGFVSFGTFRDTMLADGRIARRSRMEQDVAPECPLCVTM</sequence>
<name>A0A812QHK4_9DINO</name>
<evidence type="ECO:0000256" key="1">
    <source>
        <dbReference type="ARBA" id="ARBA00000012"/>
    </source>
</evidence>
<dbReference type="PROSITE" id="PS00794">
    <property type="entry name" value="HPPK"/>
    <property type="match status" value="1"/>
</dbReference>
<organism evidence="20 21">
    <name type="scientific">Symbiodinium natans</name>
    <dbReference type="NCBI Taxonomy" id="878477"/>
    <lineage>
        <taxon>Eukaryota</taxon>
        <taxon>Sar</taxon>
        <taxon>Alveolata</taxon>
        <taxon>Dinophyceae</taxon>
        <taxon>Suessiales</taxon>
        <taxon>Symbiodiniaceae</taxon>
        <taxon>Symbiodinium</taxon>
    </lineage>
</organism>
<dbReference type="SMART" id="SM00220">
    <property type="entry name" value="S_TKc"/>
    <property type="match status" value="1"/>
</dbReference>
<dbReference type="Proteomes" id="UP000604046">
    <property type="component" value="Unassembled WGS sequence"/>
</dbReference>
<keyword evidence="10" id="KW-0418">Kinase</keyword>
<dbReference type="Pfam" id="PF01288">
    <property type="entry name" value="HPPK"/>
    <property type="match status" value="1"/>
</dbReference>
<dbReference type="CDD" id="cd00483">
    <property type="entry name" value="HPPK"/>
    <property type="match status" value="1"/>
</dbReference>
<evidence type="ECO:0000256" key="6">
    <source>
        <dbReference type="ARBA" id="ARBA00009951"/>
    </source>
</evidence>
<dbReference type="InterPro" id="IPR035907">
    <property type="entry name" value="Hppk_sf"/>
</dbReference>
<feature type="domain" description="Protein kinase" evidence="17">
    <location>
        <begin position="157"/>
        <end position="573"/>
    </location>
</feature>
<dbReference type="PROSITE" id="PS00793">
    <property type="entry name" value="DHPS_2"/>
    <property type="match status" value="1"/>
</dbReference>
<evidence type="ECO:0000256" key="5">
    <source>
        <dbReference type="ARBA" id="ARBA00005051"/>
    </source>
</evidence>
<gene>
    <name evidence="20" type="primary">fol1</name>
    <name evidence="20" type="ORF">SNAT2548_LOCUS20428</name>
</gene>
<dbReference type="SMART" id="SM00054">
    <property type="entry name" value="EFh"/>
    <property type="match status" value="2"/>
</dbReference>
<dbReference type="InterPro" id="IPR011992">
    <property type="entry name" value="EF-hand-dom_pair"/>
</dbReference>
<accession>A0A812QHK4</accession>
<dbReference type="NCBIfam" id="TIGR01496">
    <property type="entry name" value="DHPS"/>
    <property type="match status" value="1"/>
</dbReference>
<dbReference type="Gene3D" id="3.20.20.20">
    <property type="entry name" value="Dihydropteroate synthase-like"/>
    <property type="match status" value="1"/>
</dbReference>
<dbReference type="PANTHER" id="PTHR20941">
    <property type="entry name" value="FOLATE SYNTHESIS PROTEINS"/>
    <property type="match status" value="1"/>
</dbReference>
<protein>
    <submittedName>
        <fullName evidence="20">Fol1 protein</fullName>
    </submittedName>
</protein>
<evidence type="ECO:0000256" key="10">
    <source>
        <dbReference type="ARBA" id="ARBA00022777"/>
    </source>
</evidence>
<dbReference type="PROSITE" id="PS00108">
    <property type="entry name" value="PROTEIN_KINASE_ST"/>
    <property type="match status" value="1"/>
</dbReference>
<keyword evidence="21" id="KW-1185">Reference proteome</keyword>
<dbReference type="PROSITE" id="PS50222">
    <property type="entry name" value="EF_HAND_2"/>
    <property type="match status" value="1"/>
</dbReference>
<comment type="catalytic activity">
    <reaction evidence="2">
        <text>6-hydroxymethyl-7,8-dihydropterin + ATP = (7,8-dihydropterin-6-yl)methyl diphosphate + AMP + H(+)</text>
        <dbReference type="Rhea" id="RHEA:11412"/>
        <dbReference type="ChEBI" id="CHEBI:15378"/>
        <dbReference type="ChEBI" id="CHEBI:30616"/>
        <dbReference type="ChEBI" id="CHEBI:44841"/>
        <dbReference type="ChEBI" id="CHEBI:72950"/>
        <dbReference type="ChEBI" id="CHEBI:456215"/>
        <dbReference type="EC" id="2.7.6.3"/>
    </reaction>
</comment>
<comment type="cofactor">
    <cofactor evidence="3">
        <name>Mg(2+)</name>
        <dbReference type="ChEBI" id="CHEBI:18420"/>
    </cofactor>
</comment>
<dbReference type="AlphaFoldDB" id="A0A812QHK4"/>
<evidence type="ECO:0000256" key="9">
    <source>
        <dbReference type="ARBA" id="ARBA00022741"/>
    </source>
</evidence>
<evidence type="ECO:0000256" key="7">
    <source>
        <dbReference type="ARBA" id="ARBA00022679"/>
    </source>
</evidence>
<evidence type="ECO:0000256" key="15">
    <source>
        <dbReference type="ARBA" id="ARBA00024334"/>
    </source>
</evidence>
<dbReference type="Gene3D" id="3.30.70.560">
    <property type="entry name" value="7,8-Dihydro-6-hydroxymethylpterin-pyrophosphokinase HPPK"/>
    <property type="match status" value="1"/>
</dbReference>
<dbReference type="InterPro" id="IPR000550">
    <property type="entry name" value="Hppk"/>
</dbReference>
<dbReference type="NCBIfam" id="TIGR01498">
    <property type="entry name" value="folK"/>
    <property type="match status" value="1"/>
</dbReference>
<keyword evidence="12" id="KW-0460">Magnesium</keyword>
<comment type="catalytic activity">
    <reaction evidence="1">
        <text>(7,8-dihydropterin-6-yl)methyl diphosphate + 4-aminobenzoate = 7,8-dihydropteroate + diphosphate</text>
        <dbReference type="Rhea" id="RHEA:19949"/>
        <dbReference type="ChEBI" id="CHEBI:17836"/>
        <dbReference type="ChEBI" id="CHEBI:17839"/>
        <dbReference type="ChEBI" id="CHEBI:33019"/>
        <dbReference type="ChEBI" id="CHEBI:72950"/>
        <dbReference type="EC" id="2.5.1.15"/>
    </reaction>
</comment>
<dbReference type="PROSITE" id="PS50011">
    <property type="entry name" value="PROTEIN_KINASE_DOM"/>
    <property type="match status" value="1"/>
</dbReference>
<dbReference type="GO" id="GO:0004672">
    <property type="term" value="F:protein kinase activity"/>
    <property type="evidence" value="ECO:0007669"/>
    <property type="project" value="InterPro"/>
</dbReference>
<evidence type="ECO:0000256" key="8">
    <source>
        <dbReference type="ARBA" id="ARBA00022723"/>
    </source>
</evidence>
<dbReference type="InterPro" id="IPR002048">
    <property type="entry name" value="EF_hand_dom"/>
</dbReference>
<comment type="similarity">
    <text evidence="15">Belongs to the protein kinase superfamily. Ser/Thr protein kinase family. CDPK subfamily.</text>
</comment>
<evidence type="ECO:0000259" key="17">
    <source>
        <dbReference type="PROSITE" id="PS50011"/>
    </source>
</evidence>
<dbReference type="InterPro" id="IPR011009">
    <property type="entry name" value="Kinase-like_dom_sf"/>
</dbReference>
<dbReference type="GO" id="GO:0005509">
    <property type="term" value="F:calcium ion binding"/>
    <property type="evidence" value="ECO:0007669"/>
    <property type="project" value="InterPro"/>
</dbReference>
<feature type="domain" description="EF-hand" evidence="18">
    <location>
        <begin position="1043"/>
        <end position="1078"/>
    </location>
</feature>
<dbReference type="Pfam" id="PF00069">
    <property type="entry name" value="Pkinase"/>
    <property type="match status" value="1"/>
</dbReference>
<dbReference type="InterPro" id="IPR000719">
    <property type="entry name" value="Prot_kinase_dom"/>
</dbReference>
<evidence type="ECO:0000256" key="14">
    <source>
        <dbReference type="ARBA" id="ARBA00023268"/>
    </source>
</evidence>
<keyword evidence="8" id="KW-0479">Metal-binding</keyword>